<organism evidence="3 4">
    <name type="scientific">Methylobacterium mesophilicum SR1.6/6</name>
    <dbReference type="NCBI Taxonomy" id="908290"/>
    <lineage>
        <taxon>Bacteria</taxon>
        <taxon>Pseudomonadati</taxon>
        <taxon>Pseudomonadota</taxon>
        <taxon>Alphaproteobacteria</taxon>
        <taxon>Hyphomicrobiales</taxon>
        <taxon>Methylobacteriaceae</taxon>
        <taxon>Methylobacterium</taxon>
    </lineage>
</organism>
<dbReference type="Pfam" id="PF04203">
    <property type="entry name" value="Sortase"/>
    <property type="match status" value="1"/>
</dbReference>
<reference evidence="3 4" key="2">
    <citation type="journal article" date="2013" name="Genome Announc.">
        <title>Draft Genome Sequence of Methylobacterium mesophilicum Strain SR1.6/6, Isolated from Citrus sinensis.</title>
        <authorList>
            <person name="Marinho Almeida D."/>
            <person name="Dini-Andreote F."/>
            <person name="Camargo Neves A.A."/>
            <person name="Juca Ramos R.T."/>
            <person name="Andreote F.D."/>
            <person name="Carneiro A.R."/>
            <person name="Oliveira de Souza Lima A."/>
            <person name="Caracciolo Gomes de Sa P.H."/>
            <person name="Ribeiro Barbosa M.S."/>
            <person name="Araujo W.L."/>
            <person name="Silva A."/>
        </authorList>
    </citation>
    <scope>NUCLEOTIDE SEQUENCE [LARGE SCALE GENOMIC DNA]</scope>
    <source>
        <strain evidence="3 4">SR1.6/6</strain>
    </source>
</reference>
<dbReference type="InterPro" id="IPR005754">
    <property type="entry name" value="Sortase"/>
</dbReference>
<name>A0A6B9FJH9_9HYPH</name>
<keyword evidence="2" id="KW-0732">Signal</keyword>
<feature type="chain" id="PRO_5025645014" evidence="2">
    <location>
        <begin position="29"/>
        <end position="196"/>
    </location>
</feature>
<dbReference type="KEGG" id="mmes:MMSR116_09785"/>
<keyword evidence="1 3" id="KW-0378">Hydrolase</keyword>
<dbReference type="AlphaFoldDB" id="A0A6B9FJH9"/>
<sequence length="196" mass="20300">MSRRPAIQTGRALAALLALAGLGLAAQAAWIPAKAALAQVLLERAFARTLAGGRPARPWPWADTEPVARLTVAGRSFVVLRGGSGQALAFGPGHLDGTPEAGAPGTAVIAAHRDTQFAVLGQLAPGDLVTVTGRDGRTLRFRVTGTRVAHWDAAGIDPQAPGRHLDLVTCWPLEALEAGPLRLIVETDLASEAVPP</sequence>
<dbReference type="RefSeq" id="WP_010684924.1">
    <property type="nucleotide sequence ID" value="NZ_CP043538.1"/>
</dbReference>
<dbReference type="SUPFAM" id="SSF63817">
    <property type="entry name" value="Sortase"/>
    <property type="match status" value="1"/>
</dbReference>
<gene>
    <name evidence="3" type="ORF">MMSR116_09785</name>
</gene>
<evidence type="ECO:0000256" key="2">
    <source>
        <dbReference type="SAM" id="SignalP"/>
    </source>
</evidence>
<dbReference type="CDD" id="cd05828">
    <property type="entry name" value="Sortase_D_1"/>
    <property type="match status" value="1"/>
</dbReference>
<dbReference type="Gene3D" id="2.40.260.10">
    <property type="entry name" value="Sortase"/>
    <property type="match status" value="1"/>
</dbReference>
<dbReference type="EMBL" id="CP043538">
    <property type="protein sequence ID" value="QGY02139.1"/>
    <property type="molecule type" value="Genomic_DNA"/>
</dbReference>
<reference evidence="3 4" key="1">
    <citation type="journal article" date="2012" name="Genet. Mol. Biol.">
        <title>Analysis of 16S rRNA and mxaF genes revealing insights into Methylobacterium niche-specific plant association.</title>
        <authorList>
            <person name="Dourado M.N."/>
            <person name="Andreote F.D."/>
            <person name="Dini-Andreote F."/>
            <person name="Conti R."/>
            <person name="Araujo J.M."/>
            <person name="Araujo W.L."/>
        </authorList>
    </citation>
    <scope>NUCLEOTIDE SEQUENCE [LARGE SCALE GENOMIC DNA]</scope>
    <source>
        <strain evidence="3 4">SR1.6/6</strain>
    </source>
</reference>
<proteinExistence type="predicted"/>
<accession>A0A6B9FJH9</accession>
<dbReference type="InterPro" id="IPR022445">
    <property type="entry name" value="Sortase_proteobact_type"/>
</dbReference>
<dbReference type="OrthoDB" id="9790661at2"/>
<feature type="signal peptide" evidence="2">
    <location>
        <begin position="1"/>
        <end position="28"/>
    </location>
</feature>
<dbReference type="InterPro" id="IPR023365">
    <property type="entry name" value="Sortase_dom-sf"/>
</dbReference>
<evidence type="ECO:0000256" key="1">
    <source>
        <dbReference type="ARBA" id="ARBA00022801"/>
    </source>
</evidence>
<evidence type="ECO:0000313" key="3">
    <source>
        <dbReference type="EMBL" id="QGY02139.1"/>
    </source>
</evidence>
<dbReference type="EC" id="3.4.22.-" evidence="3"/>
<dbReference type="GO" id="GO:0016787">
    <property type="term" value="F:hydrolase activity"/>
    <property type="evidence" value="ECO:0007669"/>
    <property type="project" value="UniProtKB-KW"/>
</dbReference>
<dbReference type="NCBIfam" id="TIGR03784">
    <property type="entry name" value="marine_sortase"/>
    <property type="match status" value="1"/>
</dbReference>
<dbReference type="Proteomes" id="UP000012488">
    <property type="component" value="Chromosome"/>
</dbReference>
<dbReference type="InterPro" id="IPR041999">
    <property type="entry name" value="Sortase_D_1"/>
</dbReference>
<protein>
    <submittedName>
        <fullName evidence="3">Class GN sortase</fullName>
        <ecNumber evidence="3">3.4.22.-</ecNumber>
    </submittedName>
</protein>
<evidence type="ECO:0000313" key="4">
    <source>
        <dbReference type="Proteomes" id="UP000012488"/>
    </source>
</evidence>